<organism evidence="1 2">
    <name type="scientific">Acetobacter sacchari</name>
    <dbReference type="NCBI Taxonomy" id="2661687"/>
    <lineage>
        <taxon>Bacteria</taxon>
        <taxon>Pseudomonadati</taxon>
        <taxon>Pseudomonadota</taxon>
        <taxon>Alphaproteobacteria</taxon>
        <taxon>Acetobacterales</taxon>
        <taxon>Acetobacteraceae</taxon>
        <taxon>Acetobacter</taxon>
    </lineage>
</organism>
<proteinExistence type="predicted"/>
<comment type="caution">
    <text evidence="1">The sequence shown here is derived from an EMBL/GenBank/DDBJ whole genome shotgun (WGS) entry which is preliminary data.</text>
</comment>
<evidence type="ECO:0000313" key="1">
    <source>
        <dbReference type="EMBL" id="MBO1359770.1"/>
    </source>
</evidence>
<dbReference type="EMBL" id="JAFVMF010000007">
    <property type="protein sequence ID" value="MBO1359770.1"/>
    <property type="molecule type" value="Genomic_DNA"/>
</dbReference>
<evidence type="ECO:0000313" key="2">
    <source>
        <dbReference type="Proteomes" id="UP000664771"/>
    </source>
</evidence>
<dbReference type="RefSeq" id="WP_207881100.1">
    <property type="nucleotide sequence ID" value="NZ_JAFVMF010000007.1"/>
</dbReference>
<keyword evidence="2" id="KW-1185">Reference proteome</keyword>
<protein>
    <submittedName>
        <fullName evidence="1">Uncharacterized protein</fullName>
    </submittedName>
</protein>
<dbReference type="Proteomes" id="UP000664771">
    <property type="component" value="Unassembled WGS sequence"/>
</dbReference>
<sequence length="58" mass="6564">MHRAALPPRDLPDVDLQPISSVVDIVRGHEGRNALHRDLFGLVIEQAQKFFDSETQVE</sequence>
<gene>
    <name evidence="1" type="ORF">J2D73_08180</name>
</gene>
<accession>A0ABS3LV25</accession>
<reference evidence="1 2" key="1">
    <citation type="submission" date="2021-03" db="EMBL/GenBank/DDBJ databases">
        <title>The complete genome sequence of Acetobacter sacchari TBRC 11175.</title>
        <authorList>
            <person name="Charoenyingcharoen P."/>
            <person name="Yukphan P."/>
        </authorList>
    </citation>
    <scope>NUCLEOTIDE SEQUENCE [LARGE SCALE GENOMIC DNA]</scope>
    <source>
        <strain evidence="1 2">TBRC 11175</strain>
    </source>
</reference>
<name>A0ABS3LV25_9PROT</name>